<dbReference type="RefSeq" id="WP_053415551.1">
    <property type="nucleotide sequence ID" value="NZ_LILB01000001.1"/>
</dbReference>
<keyword evidence="2 4" id="KW-0378">Hydrolase</keyword>
<evidence type="ECO:0000259" key="3">
    <source>
        <dbReference type="PROSITE" id="PS51462"/>
    </source>
</evidence>
<dbReference type="Gene3D" id="3.90.79.10">
    <property type="entry name" value="Nucleoside Triphosphate Pyrophosphohydrolase"/>
    <property type="match status" value="1"/>
</dbReference>
<dbReference type="GO" id="GO:0016787">
    <property type="term" value="F:hydrolase activity"/>
    <property type="evidence" value="ECO:0007669"/>
    <property type="project" value="UniProtKB-KW"/>
</dbReference>
<evidence type="ECO:0000256" key="1">
    <source>
        <dbReference type="ARBA" id="ARBA00005582"/>
    </source>
</evidence>
<keyword evidence="5" id="KW-1185">Reference proteome</keyword>
<dbReference type="PANTHER" id="PTHR43736">
    <property type="entry name" value="ADP-RIBOSE PYROPHOSPHATASE"/>
    <property type="match status" value="1"/>
</dbReference>
<dbReference type="PROSITE" id="PS51462">
    <property type="entry name" value="NUDIX"/>
    <property type="match status" value="1"/>
</dbReference>
<dbReference type="InterPro" id="IPR020084">
    <property type="entry name" value="NUDIX_hydrolase_CS"/>
</dbReference>
<dbReference type="GeneID" id="301135028"/>
<name>A0A0M0LKH6_9BACL</name>
<comment type="caution">
    <text evidence="4">The sequence shown here is derived from an EMBL/GenBank/DDBJ whole genome shotgun (WGS) entry which is preliminary data.</text>
</comment>
<dbReference type="EMBL" id="LILB01000001">
    <property type="protein sequence ID" value="KOO51412.1"/>
    <property type="molecule type" value="Genomic_DNA"/>
</dbReference>
<dbReference type="InterPro" id="IPR000086">
    <property type="entry name" value="NUDIX_hydrolase_dom"/>
</dbReference>
<dbReference type="STRING" id="263475.AMD00_02725"/>
<evidence type="ECO:0000313" key="5">
    <source>
        <dbReference type="Proteomes" id="UP000036867"/>
    </source>
</evidence>
<evidence type="ECO:0000313" key="4">
    <source>
        <dbReference type="EMBL" id="KOO51412.1"/>
    </source>
</evidence>
<dbReference type="PANTHER" id="PTHR43736:SF1">
    <property type="entry name" value="DIHYDRONEOPTERIN TRIPHOSPHATE DIPHOSPHATASE"/>
    <property type="match status" value="1"/>
</dbReference>
<evidence type="ECO:0000256" key="2">
    <source>
        <dbReference type="ARBA" id="ARBA00022801"/>
    </source>
</evidence>
<dbReference type="OrthoDB" id="9131041at2"/>
<comment type="similarity">
    <text evidence="1">Belongs to the Nudix hydrolase family.</text>
</comment>
<dbReference type="Proteomes" id="UP000036867">
    <property type="component" value="Unassembled WGS sequence"/>
</dbReference>
<dbReference type="SUPFAM" id="SSF55811">
    <property type="entry name" value="Nudix"/>
    <property type="match status" value="1"/>
</dbReference>
<reference evidence="5" key="1">
    <citation type="submission" date="2015-08" db="EMBL/GenBank/DDBJ databases">
        <title>Fjat-10028 dsm 16317.</title>
        <authorList>
            <person name="Liu B."/>
            <person name="Wang J."/>
            <person name="Zhu Y."/>
            <person name="Liu G."/>
            <person name="Chen Q."/>
            <person name="Chen Z."/>
            <person name="Lan J."/>
            <person name="Che J."/>
            <person name="Ge C."/>
            <person name="Shi H."/>
            <person name="Pan Z."/>
            <person name="Liu X."/>
        </authorList>
    </citation>
    <scope>NUCLEOTIDE SEQUENCE [LARGE SCALE GENOMIC DNA]</scope>
    <source>
        <strain evidence="5">DSM 16317</strain>
    </source>
</reference>
<dbReference type="Pfam" id="PF00293">
    <property type="entry name" value="NUDIX"/>
    <property type="match status" value="1"/>
</dbReference>
<feature type="domain" description="Nudix hydrolase" evidence="3">
    <location>
        <begin position="1"/>
        <end position="153"/>
    </location>
</feature>
<gene>
    <name evidence="4" type="ORF">AMD00_02725</name>
</gene>
<proteinExistence type="inferred from homology"/>
<sequence>MIYVNVRAIIERNGPNGTEIVIQKRVKSNENKTPYELPGGRLEEFESFMEGLKREVHEETGLHITKIFGEETRIETNDVDSNVEAIKPFAVYQTTNGPVDSLGAYFRCQASGNLVKEGDGTMDIKWIPVDELHHSLEKDLIDFSWVDKSGIMYYLKWYYAEKQQID</sequence>
<dbReference type="AlphaFoldDB" id="A0A0M0LKH6"/>
<dbReference type="PROSITE" id="PS00893">
    <property type="entry name" value="NUDIX_BOX"/>
    <property type="match status" value="1"/>
</dbReference>
<accession>A0A0M0LKH6</accession>
<dbReference type="InterPro" id="IPR015797">
    <property type="entry name" value="NUDIX_hydrolase-like_dom_sf"/>
</dbReference>
<organism evidence="4 5">
    <name type="scientific">Viridibacillus arvi</name>
    <dbReference type="NCBI Taxonomy" id="263475"/>
    <lineage>
        <taxon>Bacteria</taxon>
        <taxon>Bacillati</taxon>
        <taxon>Bacillota</taxon>
        <taxon>Bacilli</taxon>
        <taxon>Bacillales</taxon>
        <taxon>Caryophanaceae</taxon>
        <taxon>Viridibacillus</taxon>
    </lineage>
</organism>
<protein>
    <submittedName>
        <fullName evidence="4">Phosphohydrolase</fullName>
    </submittedName>
</protein>